<feature type="signal peptide" evidence="9">
    <location>
        <begin position="1"/>
        <end position="26"/>
    </location>
</feature>
<dbReference type="Gene3D" id="1.20.144.10">
    <property type="entry name" value="Phosphatidic acid phosphatase type 2/haloperoxidase"/>
    <property type="match status" value="1"/>
</dbReference>
<keyword evidence="12" id="KW-1185">Reference proteome</keyword>
<dbReference type="SMART" id="SM00014">
    <property type="entry name" value="acidPPc"/>
    <property type="match status" value="1"/>
</dbReference>
<dbReference type="InterPro" id="IPR000326">
    <property type="entry name" value="PAP2/HPO"/>
</dbReference>
<dbReference type="PIRSF" id="PIRSF000897">
    <property type="entry name" value="Acid_Ptase_ClsA"/>
    <property type="match status" value="1"/>
</dbReference>
<dbReference type="GO" id="GO:0003993">
    <property type="term" value="F:acid phosphatase activity"/>
    <property type="evidence" value="ECO:0007669"/>
    <property type="project" value="UniProtKB-EC"/>
</dbReference>
<feature type="chain" id="PRO_5047335886" description="Acid phosphatase" evidence="9">
    <location>
        <begin position="27"/>
        <end position="276"/>
    </location>
</feature>
<evidence type="ECO:0000256" key="3">
    <source>
        <dbReference type="ARBA" id="ARBA00009017"/>
    </source>
</evidence>
<proteinExistence type="inferred from homology"/>
<evidence type="ECO:0000256" key="8">
    <source>
        <dbReference type="PIRNR" id="PIRNR000897"/>
    </source>
</evidence>
<keyword evidence="5 9" id="KW-0732">Signal</keyword>
<evidence type="ECO:0000256" key="4">
    <source>
        <dbReference type="ARBA" id="ARBA00012646"/>
    </source>
</evidence>
<evidence type="ECO:0000313" key="12">
    <source>
        <dbReference type="Proteomes" id="UP001242480"/>
    </source>
</evidence>
<comment type="caution">
    <text evidence="11">The sequence shown here is derived from an EMBL/GenBank/DDBJ whole genome shotgun (WGS) entry which is preliminary data.</text>
</comment>
<sequence length="276" mass="29723">MFTIMNAVRTGIAALALLALCGQALAQSGQTQPDVTDPHFKIAPGYLRQSELPNSLLLLGPPPEPGSAALARDEEARKATIPLRNTDRWKLAYTDADLAFPQAADNFSCAMGFKIDEEQTPRLYAMMQKTLSDFGLSTYGVKNKYNRTRPFVAHNEATCRADQEAILRGDGSYPSGHTAAGWGWALVFAQINPERSNELLERGIAFGQSRVICDAHWQSDVDAGRIMGAATVARLQTNAAFLADLKAAEAEVKAAKAKPATPMPDCAAEAAALSER</sequence>
<reference evidence="11 12" key="1">
    <citation type="submission" date="2023-07" db="EMBL/GenBank/DDBJ databases">
        <title>Genomic Encyclopedia of Type Strains, Phase IV (KMG-IV): sequencing the most valuable type-strain genomes for metagenomic binning, comparative biology and taxonomic classification.</title>
        <authorList>
            <person name="Goeker M."/>
        </authorList>
    </citation>
    <scope>NUCLEOTIDE SEQUENCE [LARGE SCALE GENOMIC DNA]</scope>
    <source>
        <strain evidence="11 12">DSM 19619</strain>
    </source>
</reference>
<evidence type="ECO:0000259" key="10">
    <source>
        <dbReference type="SMART" id="SM00014"/>
    </source>
</evidence>
<dbReference type="EMBL" id="JAUSVX010000005">
    <property type="protein sequence ID" value="MDQ0470015.1"/>
    <property type="molecule type" value="Genomic_DNA"/>
</dbReference>
<gene>
    <name evidence="11" type="ORF">QO011_003031</name>
</gene>
<name>A0ABU0J6Z4_9HYPH</name>
<keyword evidence="6" id="KW-0574">Periplasm</keyword>
<accession>A0ABU0J6Z4</accession>
<organism evidence="11 12">
    <name type="scientific">Labrys wisconsinensis</name>
    <dbReference type="NCBI Taxonomy" id="425677"/>
    <lineage>
        <taxon>Bacteria</taxon>
        <taxon>Pseudomonadati</taxon>
        <taxon>Pseudomonadota</taxon>
        <taxon>Alphaproteobacteria</taxon>
        <taxon>Hyphomicrobiales</taxon>
        <taxon>Xanthobacteraceae</taxon>
        <taxon>Labrys</taxon>
    </lineage>
</organism>
<dbReference type="InterPro" id="IPR018296">
    <property type="entry name" value="Acid_Pase_classA_bac_CS"/>
</dbReference>
<dbReference type="SUPFAM" id="SSF48317">
    <property type="entry name" value="Acid phosphatase/Vanadium-dependent haloperoxidase"/>
    <property type="match status" value="1"/>
</dbReference>
<dbReference type="EC" id="3.1.3.2" evidence="4 8"/>
<dbReference type="CDD" id="cd03397">
    <property type="entry name" value="PAP2_acid_phosphatase"/>
    <property type="match status" value="1"/>
</dbReference>
<evidence type="ECO:0000256" key="1">
    <source>
        <dbReference type="ARBA" id="ARBA00000032"/>
    </source>
</evidence>
<evidence type="ECO:0000256" key="9">
    <source>
        <dbReference type="SAM" id="SignalP"/>
    </source>
</evidence>
<evidence type="ECO:0000313" key="11">
    <source>
        <dbReference type="EMBL" id="MDQ0470015.1"/>
    </source>
</evidence>
<dbReference type="InterPro" id="IPR001011">
    <property type="entry name" value="Acid_Pase_classA_bac"/>
</dbReference>
<comment type="catalytic activity">
    <reaction evidence="1 8">
        <text>a phosphate monoester + H2O = an alcohol + phosphate</text>
        <dbReference type="Rhea" id="RHEA:15017"/>
        <dbReference type="ChEBI" id="CHEBI:15377"/>
        <dbReference type="ChEBI" id="CHEBI:30879"/>
        <dbReference type="ChEBI" id="CHEBI:43474"/>
        <dbReference type="ChEBI" id="CHEBI:67140"/>
        <dbReference type="EC" id="3.1.3.2"/>
    </reaction>
</comment>
<dbReference type="InterPro" id="IPR036938">
    <property type="entry name" value="PAP2/HPO_sf"/>
</dbReference>
<dbReference type="PRINTS" id="PR00483">
    <property type="entry name" value="BACPHPHTASE"/>
</dbReference>
<evidence type="ECO:0000256" key="2">
    <source>
        <dbReference type="ARBA" id="ARBA00004418"/>
    </source>
</evidence>
<comment type="similarity">
    <text evidence="3 8">Belongs to the class A bacterial acid phosphatase family.</text>
</comment>
<protein>
    <recommendedName>
        <fullName evidence="4 8">Acid phosphatase</fullName>
        <ecNumber evidence="4 8">3.1.3.2</ecNumber>
    </recommendedName>
</protein>
<dbReference type="PROSITE" id="PS01157">
    <property type="entry name" value="ACID_PHOSPH_CL_A"/>
    <property type="match status" value="1"/>
</dbReference>
<evidence type="ECO:0000256" key="5">
    <source>
        <dbReference type="ARBA" id="ARBA00022729"/>
    </source>
</evidence>
<comment type="subcellular location">
    <subcellularLocation>
        <location evidence="2">Periplasm</location>
    </subcellularLocation>
</comment>
<feature type="domain" description="Phosphatidic acid phosphatase type 2/haloperoxidase" evidence="10">
    <location>
        <begin position="122"/>
        <end position="236"/>
    </location>
</feature>
<dbReference type="Pfam" id="PF01569">
    <property type="entry name" value="PAP2"/>
    <property type="match status" value="1"/>
</dbReference>
<keyword evidence="7 8" id="KW-0378">Hydrolase</keyword>
<evidence type="ECO:0000256" key="7">
    <source>
        <dbReference type="ARBA" id="ARBA00022801"/>
    </source>
</evidence>
<dbReference type="Proteomes" id="UP001242480">
    <property type="component" value="Unassembled WGS sequence"/>
</dbReference>
<evidence type="ECO:0000256" key="6">
    <source>
        <dbReference type="ARBA" id="ARBA00022764"/>
    </source>
</evidence>
<dbReference type="RefSeq" id="WP_307273398.1">
    <property type="nucleotide sequence ID" value="NZ_JAUSVX010000005.1"/>
</dbReference>